<dbReference type="Proteomes" id="UP000251186">
    <property type="component" value="Unassembled WGS sequence"/>
</dbReference>
<evidence type="ECO:0000256" key="1">
    <source>
        <dbReference type="SAM" id="SignalP"/>
    </source>
</evidence>
<evidence type="ECO:0000313" key="3">
    <source>
        <dbReference type="Proteomes" id="UP000251186"/>
    </source>
</evidence>
<accession>A0A2X1BPG9</accession>
<proteinExistence type="predicted"/>
<gene>
    <name evidence="2" type="ORF">NCTC11166_01812</name>
</gene>
<organism evidence="2 3">
    <name type="scientific">Brevundimonas vesicularis</name>
    <name type="common">Pseudomonas vesicularis</name>
    <dbReference type="NCBI Taxonomy" id="41276"/>
    <lineage>
        <taxon>Bacteria</taxon>
        <taxon>Pseudomonadati</taxon>
        <taxon>Pseudomonadota</taxon>
        <taxon>Alphaproteobacteria</taxon>
        <taxon>Caulobacterales</taxon>
        <taxon>Caulobacteraceae</taxon>
        <taxon>Brevundimonas</taxon>
    </lineage>
</organism>
<dbReference type="RefSeq" id="WP_017506447.1">
    <property type="nucleotide sequence ID" value="NZ_UAQP01000014.1"/>
</dbReference>
<evidence type="ECO:0000313" key="2">
    <source>
        <dbReference type="EMBL" id="SPU54432.1"/>
    </source>
</evidence>
<sequence length="92" mass="9713">MTTKHLKSAFIVGAVVFAGVFSAAAPAVAFAQPLYDYVYYSDATKTVVVGSWSGVCYSGYAGVTQYPDGQVTAHYDKILVGSCTDDGGTIWQ</sequence>
<feature type="chain" id="PRO_5015963493" evidence="1">
    <location>
        <begin position="32"/>
        <end position="92"/>
    </location>
</feature>
<dbReference type="AlphaFoldDB" id="A0A2X1BPG9"/>
<keyword evidence="1" id="KW-0732">Signal</keyword>
<name>A0A2X1BPG9_BREVE</name>
<reference evidence="2 3" key="1">
    <citation type="submission" date="2018-06" db="EMBL/GenBank/DDBJ databases">
        <authorList>
            <consortium name="Pathogen Informatics"/>
            <person name="Doyle S."/>
        </authorList>
    </citation>
    <scope>NUCLEOTIDE SEQUENCE [LARGE SCALE GENOMIC DNA]</scope>
    <source>
        <strain evidence="2 3">NCTC11166</strain>
    </source>
</reference>
<dbReference type="EMBL" id="UAQP01000014">
    <property type="protein sequence ID" value="SPU54432.1"/>
    <property type="molecule type" value="Genomic_DNA"/>
</dbReference>
<protein>
    <submittedName>
        <fullName evidence="2">Uncharacterized protein</fullName>
    </submittedName>
</protein>
<feature type="signal peptide" evidence="1">
    <location>
        <begin position="1"/>
        <end position="31"/>
    </location>
</feature>